<evidence type="ECO:0000313" key="1">
    <source>
        <dbReference type="EMBL" id="GEL17315.1"/>
    </source>
</evidence>
<dbReference type="OrthoDB" id="5179393at2"/>
<dbReference type="STRING" id="1123024.GCA_000423625_02796"/>
<comment type="caution">
    <text evidence="1">The sequence shown here is derived from an EMBL/GenBank/DDBJ whole genome shotgun (WGS) entry which is preliminary data.</text>
</comment>
<dbReference type="AlphaFoldDB" id="A0A511CXN8"/>
<evidence type="ECO:0000313" key="2">
    <source>
        <dbReference type="Proteomes" id="UP000321328"/>
    </source>
</evidence>
<proteinExistence type="predicted"/>
<dbReference type="RefSeq" id="WP_028930520.1">
    <property type="nucleotide sequence ID" value="NZ_AUII01000011.1"/>
</dbReference>
<keyword evidence="2" id="KW-1185">Reference proteome</keyword>
<protein>
    <submittedName>
        <fullName evidence="1">Uncharacterized protein</fullName>
    </submittedName>
</protein>
<organism evidence="1 2">
    <name type="scientific">Pseudonocardia asaccharolytica DSM 44247 = NBRC 16224</name>
    <dbReference type="NCBI Taxonomy" id="1123024"/>
    <lineage>
        <taxon>Bacteria</taxon>
        <taxon>Bacillati</taxon>
        <taxon>Actinomycetota</taxon>
        <taxon>Actinomycetes</taxon>
        <taxon>Pseudonocardiales</taxon>
        <taxon>Pseudonocardiaceae</taxon>
        <taxon>Pseudonocardia</taxon>
    </lineage>
</organism>
<accession>A0A511CXN8</accession>
<dbReference type="Proteomes" id="UP000321328">
    <property type="component" value="Unassembled WGS sequence"/>
</dbReference>
<dbReference type="Pfam" id="PF18844">
    <property type="entry name" value="baeRF_family2"/>
    <property type="match status" value="1"/>
</dbReference>
<reference evidence="1 2" key="1">
    <citation type="submission" date="2019-07" db="EMBL/GenBank/DDBJ databases">
        <title>Whole genome shotgun sequence of Pseudonocardia asaccharolytica NBRC 16224.</title>
        <authorList>
            <person name="Hosoyama A."/>
            <person name="Uohara A."/>
            <person name="Ohji S."/>
            <person name="Ichikawa N."/>
        </authorList>
    </citation>
    <scope>NUCLEOTIDE SEQUENCE [LARGE SCALE GENOMIC DNA]</scope>
    <source>
        <strain evidence="1 2">NBRC 16224</strain>
    </source>
</reference>
<dbReference type="EMBL" id="BJVI01000008">
    <property type="protein sequence ID" value="GEL17315.1"/>
    <property type="molecule type" value="Genomic_DNA"/>
</dbReference>
<dbReference type="InterPro" id="IPR040701">
    <property type="entry name" value="Bact_RF_family2"/>
</dbReference>
<name>A0A511CXN8_9PSEU</name>
<gene>
    <name evidence="1" type="ORF">PA7_11520</name>
</gene>
<sequence length="276" mass="28616">MREELAAQGAPEPVLRALDTAFPPQRPPSGRAGRVLVANAADGVLLDRTLPEPPDPPWTRWDLLPHLLPAASALADPVPAVVVRVAETGGEVLVPGSAANAETVGGRDHPVHKVRGGGWSHLSMQERVEETWRRNTAEELAAAVEEATLDLRTGETRAELQRWDGAAGRPDGLAVDGMPATVAAARAEAIDTLLVDLDVLPMARLWIGASATELAPVEDELTTLGTDPLGEADAGAALLRAAVGSGAQVHLGGGRTGLVGRPLADGVGALLRFPIA</sequence>